<keyword evidence="2" id="KW-0812">Transmembrane</keyword>
<evidence type="ECO:0000256" key="3">
    <source>
        <dbReference type="SAM" id="SignalP"/>
    </source>
</evidence>
<dbReference type="KEGG" id="ckw:CKALI_11000"/>
<evidence type="ECO:0000256" key="1">
    <source>
        <dbReference type="SAM" id="MobiDB-lite"/>
    </source>
</evidence>
<organism evidence="4 5">
    <name type="scientific">Corynebacterium kalinowskii</name>
    <dbReference type="NCBI Taxonomy" id="2675216"/>
    <lineage>
        <taxon>Bacteria</taxon>
        <taxon>Bacillati</taxon>
        <taxon>Actinomycetota</taxon>
        <taxon>Actinomycetes</taxon>
        <taxon>Mycobacteriales</taxon>
        <taxon>Corynebacteriaceae</taxon>
        <taxon>Corynebacterium</taxon>
    </lineage>
</organism>
<dbReference type="EMBL" id="CP046452">
    <property type="protein sequence ID" value="QGU03049.1"/>
    <property type="molecule type" value="Genomic_DNA"/>
</dbReference>
<dbReference type="Proteomes" id="UP000427071">
    <property type="component" value="Chromosome"/>
</dbReference>
<feature type="region of interest" description="Disordered" evidence="1">
    <location>
        <begin position="68"/>
        <end position="92"/>
    </location>
</feature>
<feature type="region of interest" description="Disordered" evidence="1">
    <location>
        <begin position="364"/>
        <end position="396"/>
    </location>
</feature>
<name>A0A6B8VJ36_9CORY</name>
<keyword evidence="5" id="KW-1185">Reference proteome</keyword>
<dbReference type="RefSeq" id="WP_156193374.1">
    <property type="nucleotide sequence ID" value="NZ_CP046452.1"/>
</dbReference>
<gene>
    <name evidence="4" type="ORF">CKALI_11000</name>
</gene>
<evidence type="ECO:0000256" key="2">
    <source>
        <dbReference type="SAM" id="Phobius"/>
    </source>
</evidence>
<feature type="chain" id="PRO_5039127951" evidence="3">
    <location>
        <begin position="24"/>
        <end position="439"/>
    </location>
</feature>
<evidence type="ECO:0000313" key="4">
    <source>
        <dbReference type="EMBL" id="QGU03049.1"/>
    </source>
</evidence>
<feature type="signal peptide" evidence="3">
    <location>
        <begin position="1"/>
        <end position="23"/>
    </location>
</feature>
<reference evidence="5" key="1">
    <citation type="submission" date="2019-11" db="EMBL/GenBank/DDBJ databases">
        <title>Complete genome sequence of Corynebacterium kalinowskii 1959, a novel Corynebacterium species isolated from soil of a small paddock in Vilsendorf, Germany.</title>
        <authorList>
            <person name="Schaffert L."/>
            <person name="Ruwe M."/>
            <person name="Milse J."/>
            <person name="Hanuschka K."/>
            <person name="Ortseifen V."/>
            <person name="Droste J."/>
            <person name="Brandt D."/>
            <person name="Schlueter L."/>
            <person name="Kutter Y."/>
            <person name="Vinke S."/>
            <person name="Viehoefer P."/>
            <person name="Jacob L."/>
            <person name="Luebke N.-C."/>
            <person name="Schulte-Berndt E."/>
            <person name="Hain C."/>
            <person name="Linder M."/>
            <person name="Schmidt P."/>
            <person name="Wollenschlaeger L."/>
            <person name="Luttermann T."/>
            <person name="Thieme E."/>
            <person name="Hassa J."/>
            <person name="Haak M."/>
            <person name="Wittchen M."/>
            <person name="Mentz A."/>
            <person name="Persicke M."/>
            <person name="Busche T."/>
            <person name="Ruckert C."/>
        </authorList>
    </citation>
    <scope>NUCLEOTIDE SEQUENCE [LARGE SCALE GENOMIC DNA]</scope>
    <source>
        <strain evidence="5">1959</strain>
    </source>
</reference>
<evidence type="ECO:0000313" key="5">
    <source>
        <dbReference type="Proteomes" id="UP000427071"/>
    </source>
</evidence>
<keyword evidence="3" id="KW-0732">Signal</keyword>
<feature type="compositionally biased region" description="Low complexity" evidence="1">
    <location>
        <begin position="378"/>
        <end position="396"/>
    </location>
</feature>
<proteinExistence type="predicted"/>
<sequence>MRKITAAAFSALVLSQTVIPGVAQTITTTPVVSPAPFIAEETVEGYDKYLPTIETIPTPEPALVTETATPTAKSTSTTTATATATPTTTPAVPKDFLNTDKVSYVFKERTDKEVNELTVGEEFAVQLKFDMEKFKTGEVMHLGTEGMAFKDMDLPQMMMANNLGFPIATFEDISKDTGAPMLRVQKIDTREEITPDFGWEAQIILPVEVSADFEAKAIEKNEPIVPLIGVVEETDKHELQLVKPAEAQDRPQPKMEAPAEIAAEETPAVETVKPAPVDFTEEVQLIEPLAAPAPEMVVEDAEKQAVETKASGTPTTTEAAKKDELLADAMGIVNAVEKVSGDIAKVSGGEEKFISSKASPVPYAAPAEQRSPETSASAPVNQAAPQATPVAPVGATAQAPKSRPMLAMTGASVLGVLLVATVLFIIGSTFLARPKGRHS</sequence>
<protein>
    <submittedName>
        <fullName evidence="4">Uncharacterized protein</fullName>
    </submittedName>
</protein>
<feature type="compositionally biased region" description="Low complexity" evidence="1">
    <location>
        <begin position="68"/>
        <end position="91"/>
    </location>
</feature>
<accession>A0A6B8VJ36</accession>
<dbReference type="AlphaFoldDB" id="A0A6B8VJ36"/>
<feature type="transmembrane region" description="Helical" evidence="2">
    <location>
        <begin position="405"/>
        <end position="432"/>
    </location>
</feature>
<keyword evidence="2" id="KW-1133">Transmembrane helix</keyword>
<keyword evidence="2" id="KW-0472">Membrane</keyword>